<feature type="domain" description="CHAT" evidence="1">
    <location>
        <begin position="18"/>
        <end position="165"/>
    </location>
</feature>
<name>A0A2D0MX76_FLAN2</name>
<organism evidence="2 3">
    <name type="scientific">Flavilitoribacter nigricans (strain ATCC 23147 / DSM 23189 / NBRC 102662 / NCIMB 1420 / SS-2)</name>
    <name type="common">Lewinella nigricans</name>
    <dbReference type="NCBI Taxonomy" id="1122177"/>
    <lineage>
        <taxon>Bacteria</taxon>
        <taxon>Pseudomonadati</taxon>
        <taxon>Bacteroidota</taxon>
        <taxon>Saprospiria</taxon>
        <taxon>Saprospirales</taxon>
        <taxon>Lewinellaceae</taxon>
        <taxon>Flavilitoribacter</taxon>
    </lineage>
</organism>
<evidence type="ECO:0000259" key="1">
    <source>
        <dbReference type="Pfam" id="PF12770"/>
    </source>
</evidence>
<dbReference type="OrthoDB" id="8253226at2"/>
<gene>
    <name evidence="2" type="ORF">CRP01_40125</name>
</gene>
<dbReference type="AlphaFoldDB" id="A0A2D0MX76"/>
<dbReference type="InterPro" id="IPR024983">
    <property type="entry name" value="CHAT_dom"/>
</dbReference>
<evidence type="ECO:0000313" key="2">
    <source>
        <dbReference type="EMBL" id="PHN00845.1"/>
    </source>
</evidence>
<dbReference type="Pfam" id="PF12770">
    <property type="entry name" value="CHAT"/>
    <property type="match status" value="1"/>
</dbReference>
<evidence type="ECO:0000313" key="3">
    <source>
        <dbReference type="Proteomes" id="UP000223913"/>
    </source>
</evidence>
<accession>A0A2D0MX76</accession>
<comment type="caution">
    <text evidence="2">The sequence shown here is derived from an EMBL/GenBank/DDBJ whole genome shotgun (WGS) entry which is preliminary data.</text>
</comment>
<dbReference type="Proteomes" id="UP000223913">
    <property type="component" value="Unassembled WGS sequence"/>
</dbReference>
<reference evidence="2 3" key="1">
    <citation type="submission" date="2017-10" db="EMBL/GenBank/DDBJ databases">
        <title>The draft genome sequence of Lewinella nigricans NBRC 102662.</title>
        <authorList>
            <person name="Wang K."/>
        </authorList>
    </citation>
    <scope>NUCLEOTIDE SEQUENCE [LARGE SCALE GENOMIC DNA]</scope>
    <source>
        <strain evidence="2 3">NBRC 102662</strain>
    </source>
</reference>
<sequence>MPNNPPVFFFAAANRSDSPLKALARESDLIRRALMEHRHNFYIQIEHEPFITLDRLAYYLTEFSHSIQLFHFSGHAAEDHLILEGTTAKGMQVAETLARLESLQLVFLNGCETEKTARRLLELGVPAVIGTHRPVPDEKAASMARSFYHAMAKGYELDDAFQNAATIVDAGETEEFRGQGMDGAEETPHYFIAYRDEKAKHWVIPTVSYREIIVPGASEIHNFQQSPVNQVLIQVLWEVLKDYSDELEFFHLQHQKGKHVDFRRIRRAITDTLPAPVGEQVRKLFAAEHRIETANIRRFTYERLDQIIRTYNSLVELVAYIMLAQLWDAKMSNRELIVPRYQSSVIRQFFTLSPHELMSYDYIRLIRAIRIIFDENDIPYFIEEIARAKKALYEDEAFIHAYRFMQYMREKQPHVERKLEAGEIESYCVQAEKHLGDIFRQLGFCAKYSFHTVKQINLIRPRHRLPMFRHITVKLDTITAGFLDEENLYQHFLDDNSVILVKEPLNSSKPEFLNLSPFVIDEHALKQKELSRIFYFHYYNFDYQTIYYKLAQMETEKLIIDTGNYPELIQELNDFCYLFFDVDLKHMP</sequence>
<keyword evidence="3" id="KW-1185">Reference proteome</keyword>
<proteinExistence type="predicted"/>
<dbReference type="EMBL" id="PDUD01000072">
    <property type="protein sequence ID" value="PHN00845.1"/>
    <property type="molecule type" value="Genomic_DNA"/>
</dbReference>
<protein>
    <recommendedName>
        <fullName evidence="1">CHAT domain-containing protein</fullName>
    </recommendedName>
</protein>
<dbReference type="RefSeq" id="WP_099155745.1">
    <property type="nucleotide sequence ID" value="NZ_PDUD01000072.1"/>
</dbReference>